<dbReference type="Gene3D" id="2.130.10.10">
    <property type="entry name" value="YVTN repeat-like/Quinoprotein amine dehydrogenase"/>
    <property type="match status" value="1"/>
</dbReference>
<comment type="subcellular location">
    <subcellularLocation>
        <location evidence="1">Periplasm</location>
    </subcellularLocation>
</comment>
<keyword evidence="8" id="KW-1015">Disulfide bond</keyword>
<evidence type="ECO:0000256" key="5">
    <source>
        <dbReference type="ARBA" id="ARBA00022764"/>
    </source>
</evidence>
<dbReference type="InterPro" id="IPR015943">
    <property type="entry name" value="WD40/YVTN_repeat-like_dom_sf"/>
</dbReference>
<dbReference type="Pfam" id="PF06433">
    <property type="entry name" value="Me-amine-dh_H"/>
    <property type="match status" value="1"/>
</dbReference>
<dbReference type="Proteomes" id="UP000580043">
    <property type="component" value="Unassembled WGS sequence"/>
</dbReference>
<dbReference type="InterPro" id="IPR009451">
    <property type="entry name" value="Metamine_DH_Hvc"/>
</dbReference>
<evidence type="ECO:0000256" key="2">
    <source>
        <dbReference type="ARBA" id="ARBA00010548"/>
    </source>
</evidence>
<proteinExistence type="inferred from homology"/>
<keyword evidence="10" id="KW-1185">Reference proteome</keyword>
<name>A0A848G7N7_9RHOO</name>
<sequence length="352" mass="38916">MVKMAPPTPQRMYLVDPAFNHMIDGRLHIVDGDSERYLGVVSTGYSASVALSPERKEIYVATTYYARLNHGERTDVVDIHDAETLSWKGEIVIPTRHAQAMAARNLLQTSADGRLLFVQNATPATSVTVVDLQARKVLAEVQTPGCWSVYPSPTTRGRFSAMCGNGSMLTVSLDDAGKVLSRKQSAPFFDPDQDPVFTNFDRIDGRFVFVSYHGKVHELDLSGEEARALPPWSLLSAADAKKAWRPGGYQLVAIHEASKRLFVGMHDKGEEGSHKNPAKEIWAFDLASRKRVERIPGHEAGVLTVSRGDAPRLYALDVEKNRIVQLDVSGPKARPLRTMKTIGETPIQLELQ</sequence>
<organism evidence="9 10">
    <name type="scientific">Zoogloea dura</name>
    <dbReference type="NCBI Taxonomy" id="2728840"/>
    <lineage>
        <taxon>Bacteria</taxon>
        <taxon>Pseudomonadati</taxon>
        <taxon>Pseudomonadota</taxon>
        <taxon>Betaproteobacteria</taxon>
        <taxon>Rhodocyclales</taxon>
        <taxon>Zoogloeaceae</taxon>
        <taxon>Zoogloea</taxon>
    </lineage>
</organism>
<evidence type="ECO:0000313" key="9">
    <source>
        <dbReference type="EMBL" id="NML27409.1"/>
    </source>
</evidence>
<dbReference type="SUPFAM" id="SSF50969">
    <property type="entry name" value="YVTN repeat-like/Quinoprotein amine dehydrogenase"/>
    <property type="match status" value="1"/>
</dbReference>
<keyword evidence="5" id="KW-0574">Periplasm</keyword>
<comment type="caution">
    <text evidence="9">The sequence shown here is derived from an EMBL/GenBank/DDBJ whole genome shotgun (WGS) entry which is preliminary data.</text>
</comment>
<keyword evidence="7" id="KW-0560">Oxidoreductase</keyword>
<dbReference type="InterPro" id="IPR011044">
    <property type="entry name" value="Quino_amine_DH_bsu"/>
</dbReference>
<protein>
    <submittedName>
        <fullName evidence="9">Amine dehydrogenase</fullName>
    </submittedName>
</protein>
<evidence type="ECO:0000256" key="3">
    <source>
        <dbReference type="ARBA" id="ARBA00022448"/>
    </source>
</evidence>
<evidence type="ECO:0000256" key="6">
    <source>
        <dbReference type="ARBA" id="ARBA00022982"/>
    </source>
</evidence>
<reference evidence="9 10" key="1">
    <citation type="submission" date="2020-04" db="EMBL/GenBank/DDBJ databases">
        <title>Zoogloea sp. G-4-1-14 isolated from soil.</title>
        <authorList>
            <person name="Dahal R.H."/>
        </authorList>
    </citation>
    <scope>NUCLEOTIDE SEQUENCE [LARGE SCALE GENOMIC DNA]</scope>
    <source>
        <strain evidence="9 10">G-4-1-14</strain>
    </source>
</reference>
<dbReference type="AlphaFoldDB" id="A0A848G7N7"/>
<keyword evidence="3" id="KW-0813">Transport</keyword>
<keyword evidence="6" id="KW-0249">Electron transport</keyword>
<feature type="disulfide bond" evidence="8">
    <location>
        <begin position="146"/>
        <end position="163"/>
    </location>
</feature>
<evidence type="ECO:0000313" key="10">
    <source>
        <dbReference type="Proteomes" id="UP000580043"/>
    </source>
</evidence>
<accession>A0A848G7N7</accession>
<dbReference type="EMBL" id="JABBGA010000014">
    <property type="protein sequence ID" value="NML27409.1"/>
    <property type="molecule type" value="Genomic_DNA"/>
</dbReference>
<keyword evidence="4" id="KW-0732">Signal</keyword>
<gene>
    <name evidence="9" type="ORF">HHL15_16765</name>
</gene>
<evidence type="ECO:0000256" key="7">
    <source>
        <dbReference type="ARBA" id="ARBA00023002"/>
    </source>
</evidence>
<comment type="similarity">
    <text evidence="2">Belongs to the aromatic amine dehydrogenase heavy chain family.</text>
</comment>
<dbReference type="GO" id="GO:0042597">
    <property type="term" value="C:periplasmic space"/>
    <property type="evidence" value="ECO:0007669"/>
    <property type="project" value="UniProtKB-SubCell"/>
</dbReference>
<evidence type="ECO:0000256" key="4">
    <source>
        <dbReference type="ARBA" id="ARBA00022729"/>
    </source>
</evidence>
<evidence type="ECO:0000256" key="8">
    <source>
        <dbReference type="PIRSR" id="PIRSR609451-50"/>
    </source>
</evidence>
<evidence type="ECO:0000256" key="1">
    <source>
        <dbReference type="ARBA" id="ARBA00004418"/>
    </source>
</evidence>
<dbReference type="GO" id="GO:0030058">
    <property type="term" value="F:aliphatic amine dehydrogenase activity"/>
    <property type="evidence" value="ECO:0007669"/>
    <property type="project" value="InterPro"/>
</dbReference>